<reference evidence="3 4" key="1">
    <citation type="submission" date="2024-01" db="EMBL/GenBank/DDBJ databases">
        <title>Novel species of the genus Luteimonas isolated from rivers.</title>
        <authorList>
            <person name="Lu H."/>
        </authorList>
    </citation>
    <scope>NUCLEOTIDE SEQUENCE [LARGE SCALE GENOMIC DNA]</scope>
    <source>
        <strain evidence="3 4">FXH3W</strain>
    </source>
</reference>
<keyword evidence="4" id="KW-1185">Reference proteome</keyword>
<comment type="caution">
    <text evidence="3">The sequence shown here is derived from an EMBL/GenBank/DDBJ whole genome shotgun (WGS) entry which is preliminary data.</text>
</comment>
<keyword evidence="2" id="KW-0732">Signal</keyword>
<feature type="chain" id="PRO_5046906267" evidence="2">
    <location>
        <begin position="32"/>
        <end position="1240"/>
    </location>
</feature>
<evidence type="ECO:0000256" key="2">
    <source>
        <dbReference type="SAM" id="SignalP"/>
    </source>
</evidence>
<feature type="region of interest" description="Disordered" evidence="1">
    <location>
        <begin position="60"/>
        <end position="80"/>
    </location>
</feature>
<organism evidence="3 4">
    <name type="scientific">Aquilutibacter rugosus</name>
    <dbReference type="NCBI Taxonomy" id="3115820"/>
    <lineage>
        <taxon>Bacteria</taxon>
        <taxon>Pseudomonadati</taxon>
        <taxon>Pseudomonadota</taxon>
        <taxon>Gammaproteobacteria</taxon>
        <taxon>Lysobacterales</taxon>
        <taxon>Lysobacteraceae</taxon>
        <taxon>Aquilutibacter</taxon>
    </lineage>
</organism>
<feature type="signal peptide" evidence="2">
    <location>
        <begin position="1"/>
        <end position="31"/>
    </location>
</feature>
<accession>A0ABU7V0H1</accession>
<name>A0ABU7V0H1_9GAMM</name>
<evidence type="ECO:0000313" key="4">
    <source>
        <dbReference type="Proteomes" id="UP001356170"/>
    </source>
</evidence>
<evidence type="ECO:0000313" key="3">
    <source>
        <dbReference type="EMBL" id="MEF2155359.1"/>
    </source>
</evidence>
<dbReference type="RefSeq" id="WP_331703415.1">
    <property type="nucleotide sequence ID" value="NZ_JAZHBO010000001.1"/>
</dbReference>
<gene>
    <name evidence="3" type="ORF">V3390_03815</name>
</gene>
<evidence type="ECO:0000256" key="1">
    <source>
        <dbReference type="SAM" id="MobiDB-lite"/>
    </source>
</evidence>
<dbReference type="EMBL" id="JAZHBO010000001">
    <property type="protein sequence ID" value="MEF2155359.1"/>
    <property type="molecule type" value="Genomic_DNA"/>
</dbReference>
<sequence length="1240" mass="138035">MTLPNTSKRVNRLGAAIAAVLTAGVMLPAAAQTQTTNTTPTATCSGADCPQDSSVLFKIGSRSELDPVTTGTSERSGDRALQPDRRVTISAAPRVAPPALPSPDNVNGQTWSVSLPDGGMIWATEDPTLGSTQMSVSGSSYAAFENGHITKPVAFTAYSNYASFIRKAEILVYRANDTDLVSPLATIEVDPAPVMQAEWDGVWADSAHARVGDELIYVLRAYGDGNAVDETFPQRLQLLSPEEVQRGNEIGRRQTERLTGIALNIDQALQQQRIDATYGRSTLRQQNIRVAGSRIRIQGRNVPDGYSLTINGDTVPVDLERKFVAEYLEPIGAHAYAVQLKQGSDVIDHALNVNVTGKYWFAVALADLTFSGNDVSGSIEPFRNDPRADEDLLTEGRLAFYLKAKTRGRYLITAQADTREREVRDLFTGFWKADPQDVFRRLDPDSYYPVYGDDSTTYRDVDTMGRLYARVDWDGNQALWGNYNTGLTGTEYAQYNRSLYGAALDWRQRKTNAWGDPQRQLRVFGSDSQTVPGHNEFEGTGGSLYYLHDTDVLRGSERVVIERRDPTTGRVMSTVELARGADYDIDELQGRILLSRPLERITRDGVPSLTTDAPLAGYLQVLMVDYEAVPATGAPKNIGVGLRGKQWFGDHIGVGVTYVDENRSGDDYNLAGVDLTLQAGKGTYLQIEQSRSHASSMDVYRSDNGGLSFDPITSGRPDQKGTARAIEARMNLRELGWTQNDWSAAAWNRNVSSGYSVARYQPGVEVHETGAELMGQVTRAMSLYGRYSKAERGDDALEQGQLTAEWRLNENTSWAAEWRRVTETRQGLSATGDLAALQFKHRAGSQWEYWLTGQKTLSNDDGRYADNDALAAGAKYLFGNLSSIGAEVTTGDRGDAAQVNAEYRLSADHSFYANYTTVTDSTQRDPLFNPQLQDGWTLGQRWRLGNRINVFNESQYLKSPNDTALNHVFGMDFYPSAGWNAGFKLSNGRIDKSNGEVERKAVSVTGGRTSESTQWQSKVEWRRDRGVELREQWVTTNHLQRKVNDSLRLAARFNWSETTDALDPTAGAKFVEGNFGFAYRPWDNTRYALFGRYTYLYDVSALQQTGERVAYYDQRSQVLSLEGIYHPSPNWEWAGKIARRAGEVRYGRLQGEWADADTTFAAAQVRYGIGQTDWNVLGEYRWLSVRPDGGRRSGALLAVDRDIGRNFRIGLGYNFTDFSDDLTNFDYDHRGWFLNMTGRY</sequence>
<protein>
    <submittedName>
        <fullName evidence="3">Uncharacterized protein</fullName>
    </submittedName>
</protein>
<dbReference type="Proteomes" id="UP001356170">
    <property type="component" value="Unassembled WGS sequence"/>
</dbReference>
<proteinExistence type="predicted"/>
<dbReference type="SUPFAM" id="SSF56935">
    <property type="entry name" value="Porins"/>
    <property type="match status" value="1"/>
</dbReference>